<evidence type="ECO:0000256" key="2">
    <source>
        <dbReference type="SAM" id="MobiDB-lite"/>
    </source>
</evidence>
<organism evidence="3 4">
    <name type="scientific">Kipferlia bialata</name>
    <dbReference type="NCBI Taxonomy" id="797122"/>
    <lineage>
        <taxon>Eukaryota</taxon>
        <taxon>Metamonada</taxon>
        <taxon>Carpediemonas-like organisms</taxon>
        <taxon>Kipferlia</taxon>
    </lineage>
</organism>
<dbReference type="InterPro" id="IPR040191">
    <property type="entry name" value="UTP10"/>
</dbReference>
<keyword evidence="4" id="KW-1185">Reference proteome</keyword>
<dbReference type="EMBL" id="BDIP01000576">
    <property type="protein sequence ID" value="GIQ82054.1"/>
    <property type="molecule type" value="Genomic_DNA"/>
</dbReference>
<keyword evidence="1" id="KW-0539">Nucleus</keyword>
<dbReference type="PANTHER" id="PTHR13457:SF1">
    <property type="entry name" value="HEAT REPEAT-CONTAINING PROTEIN 1"/>
    <property type="match status" value="1"/>
</dbReference>
<evidence type="ECO:0000313" key="3">
    <source>
        <dbReference type="EMBL" id="GIQ82054.1"/>
    </source>
</evidence>
<keyword evidence="1" id="KW-0698">rRNA processing</keyword>
<feature type="compositionally biased region" description="Low complexity" evidence="2">
    <location>
        <begin position="1"/>
        <end position="17"/>
    </location>
</feature>
<dbReference type="AlphaFoldDB" id="A0A9K3CUX4"/>
<dbReference type="GO" id="GO:0030686">
    <property type="term" value="C:90S preribosome"/>
    <property type="evidence" value="ECO:0007669"/>
    <property type="project" value="TreeGrafter"/>
</dbReference>
<feature type="region of interest" description="Disordered" evidence="2">
    <location>
        <begin position="1"/>
        <end position="25"/>
    </location>
</feature>
<keyword evidence="1" id="KW-0687">Ribonucleoprotein</keyword>
<dbReference type="GO" id="GO:0032040">
    <property type="term" value="C:small-subunit processome"/>
    <property type="evidence" value="ECO:0007669"/>
    <property type="project" value="TreeGrafter"/>
</dbReference>
<dbReference type="GO" id="GO:0000462">
    <property type="term" value="P:maturation of SSU-rRNA from tricistronic rRNA transcript (SSU-rRNA, 5.8S rRNA, LSU-rRNA)"/>
    <property type="evidence" value="ECO:0007669"/>
    <property type="project" value="TreeGrafter"/>
</dbReference>
<evidence type="ECO:0000313" key="4">
    <source>
        <dbReference type="Proteomes" id="UP000265618"/>
    </source>
</evidence>
<evidence type="ECO:0000256" key="1">
    <source>
        <dbReference type="RuleBase" id="RU367065"/>
    </source>
</evidence>
<name>A0A9K3CUX4_9EUKA</name>
<comment type="similarity">
    <text evidence="1">Belongs to the HEATR1/UTP10 family.</text>
</comment>
<dbReference type="GO" id="GO:0030515">
    <property type="term" value="F:snoRNA binding"/>
    <property type="evidence" value="ECO:0007669"/>
    <property type="project" value="TreeGrafter"/>
</dbReference>
<dbReference type="Proteomes" id="UP000265618">
    <property type="component" value="Unassembled WGS sequence"/>
</dbReference>
<dbReference type="PANTHER" id="PTHR13457">
    <property type="entry name" value="BAP28"/>
    <property type="match status" value="1"/>
</dbReference>
<protein>
    <recommendedName>
        <fullName evidence="1">HEAT repeat-containing protein 1</fullName>
    </recommendedName>
</protein>
<gene>
    <name evidence="3" type="ORF">KIPB_003128</name>
</gene>
<accession>A0A9K3CUX4</accession>
<dbReference type="OrthoDB" id="31183at2759"/>
<sequence>MSSLQSQLASLVLSSSAPKSKTGAARVAPSLLYNPKQAAKIAMATILEIAQHSLADLERRDGAFSEYAEGLFADGADTVDREVLSPEECLEIDTSMKSFLNL</sequence>
<reference evidence="3 4" key="1">
    <citation type="journal article" date="2018" name="PLoS ONE">
        <title>The draft genome of Kipferlia bialata reveals reductive genome evolution in fornicate parasites.</title>
        <authorList>
            <person name="Tanifuji G."/>
            <person name="Takabayashi S."/>
            <person name="Kume K."/>
            <person name="Takagi M."/>
            <person name="Nakayama T."/>
            <person name="Kamikawa R."/>
            <person name="Inagaki Y."/>
            <person name="Hashimoto T."/>
        </authorList>
    </citation>
    <scope>NUCLEOTIDE SEQUENCE [LARGE SCALE GENOMIC DNA]</scope>
    <source>
        <strain evidence="3">NY0173</strain>
    </source>
</reference>
<comment type="subcellular location">
    <subcellularLocation>
        <location evidence="1">Nucleus</location>
        <location evidence="1">Nucleolus</location>
    </subcellularLocation>
</comment>
<comment type="function">
    <text evidence="1">Involved in nucleolar processing of pre-18S ribosomal RNA.</text>
</comment>
<proteinExistence type="inferred from homology"/>
<feature type="non-terminal residue" evidence="3">
    <location>
        <position position="1"/>
    </location>
</feature>
<dbReference type="GO" id="GO:0034455">
    <property type="term" value="C:t-UTP complex"/>
    <property type="evidence" value="ECO:0007669"/>
    <property type="project" value="TreeGrafter"/>
</dbReference>
<keyword evidence="1" id="KW-0690">Ribosome biogenesis</keyword>
<dbReference type="GO" id="GO:0045943">
    <property type="term" value="P:positive regulation of transcription by RNA polymerase I"/>
    <property type="evidence" value="ECO:0007669"/>
    <property type="project" value="TreeGrafter"/>
</dbReference>
<comment type="caution">
    <text evidence="3">The sequence shown here is derived from an EMBL/GenBank/DDBJ whole genome shotgun (WGS) entry which is preliminary data.</text>
</comment>